<feature type="compositionally biased region" description="Basic and acidic residues" evidence="2">
    <location>
        <begin position="417"/>
        <end position="426"/>
    </location>
</feature>
<dbReference type="GO" id="GO:0046872">
    <property type="term" value="F:metal ion binding"/>
    <property type="evidence" value="ECO:0007669"/>
    <property type="project" value="UniProtKB-KW"/>
</dbReference>
<dbReference type="NCBIfam" id="NF004850">
    <property type="entry name" value="PRK06201.1"/>
    <property type="match status" value="1"/>
</dbReference>
<dbReference type="Pfam" id="PF13439">
    <property type="entry name" value="Glyco_transf_4"/>
    <property type="match status" value="1"/>
</dbReference>
<dbReference type="Pfam" id="PF03737">
    <property type="entry name" value="RraA-like"/>
    <property type="match status" value="1"/>
</dbReference>
<keyword evidence="1" id="KW-0479">Metal-binding</keyword>
<proteinExistence type="predicted"/>
<dbReference type="GO" id="GO:0016757">
    <property type="term" value="F:glycosyltransferase activity"/>
    <property type="evidence" value="ECO:0007669"/>
    <property type="project" value="UniProtKB-KW"/>
</dbReference>
<sequence length="729" mass="79133">MDDLLLHPPAMAFDRLVSRLDRAGAFGVSSARDLFAAMYEADRPLRILLIAEACGGGAGRHVLDLAEGLRDRGCEVHLISSPHRMDRFFQGRLERAGTIRHLSLPIHHGIHPGDLISLRSIRRYLREFGPFDVIHGHASKGGALARLAAIGSKAVVLYTLHGYIVMDPGIKRAKRRFYHAIEWTLSKLTHRIVTVSPEEQRAGLGSGLGRSRVIMIPNGVDPIDLPSRSETRRALGIAQDSIVAGFIGRLVDQKAPDVLIRAFAIASRSLPQARLAIVGSGPLEEVSRSLAEELGVGSKVHWLGERDGNTVLPAFDLLALSSRKEGLPYVVIEALAAGLPVVATRPAGVEILVEHRHNGMVVPPNQPEAFAAALVEVMSDPETLQRYGRASRRLATRFTAQEMVDRTLAAYLDSIQETERPDRESGRSSSPLHLSRTTSHPRTEIQRGVKTMAAKPRSSELHPGPGFRVRTEITRLDQDLMNEFRAFPTPDISDLLNRLYAVDPAIRCLTGDHHFLCGPALTVKVFPGDNLMVHKSLDVAQPGDIVIVDSGGSTSNAVLGDLVSAKAKHRGIAGFIVDGLIRDLPGIEELDFPVFARGTTPIGPLHRGPGEINYSICCGGKVVNPGDLIVADAAGIVVVPKEIAAELLERLKAHHDSNVAYFESVKRGEFSNQWVDRLLESQSCPILGADADSEQREPNGDGDRWLGTELAEALAEGTTGVMPQAQDLH</sequence>
<dbReference type="EC" id="2.4.-.-" evidence="5"/>
<dbReference type="PANTHER" id="PTHR12526">
    <property type="entry name" value="GLYCOSYLTRANSFERASE"/>
    <property type="match status" value="1"/>
</dbReference>
<dbReference type="AlphaFoldDB" id="A0AAU7C6X4"/>
<dbReference type="RefSeq" id="WP_406693554.1">
    <property type="nucleotide sequence ID" value="NZ_CP155447.1"/>
</dbReference>
<keyword evidence="5" id="KW-0328">Glycosyltransferase</keyword>
<accession>A0AAU7C6X4</accession>
<dbReference type="InterPro" id="IPR036704">
    <property type="entry name" value="RraA/RraA-like_sf"/>
</dbReference>
<evidence type="ECO:0000256" key="2">
    <source>
        <dbReference type="SAM" id="MobiDB-lite"/>
    </source>
</evidence>
<feature type="binding site" evidence="1">
    <location>
        <position position="582"/>
    </location>
    <ligand>
        <name>substrate</name>
    </ligand>
</feature>
<evidence type="ECO:0000256" key="1">
    <source>
        <dbReference type="PIRSR" id="PIRSR605493-1"/>
    </source>
</evidence>
<dbReference type="SUPFAM" id="SSF89562">
    <property type="entry name" value="RraA-like"/>
    <property type="match status" value="1"/>
</dbReference>
<dbReference type="Gene3D" id="3.50.30.40">
    <property type="entry name" value="Ribonuclease E inhibitor RraA/RraA-like"/>
    <property type="match status" value="1"/>
</dbReference>
<keyword evidence="1" id="KW-0460">Magnesium</keyword>
<feature type="compositionally biased region" description="Polar residues" evidence="2">
    <location>
        <begin position="427"/>
        <end position="440"/>
    </location>
</feature>
<name>A0AAU7C6X4_9BACT</name>
<dbReference type="Pfam" id="PF00534">
    <property type="entry name" value="Glycos_transf_1"/>
    <property type="match status" value="1"/>
</dbReference>
<feature type="domain" description="Glycosyltransferase subfamily 4-like N-terminal" evidence="4">
    <location>
        <begin position="56"/>
        <end position="222"/>
    </location>
</feature>
<evidence type="ECO:0000259" key="3">
    <source>
        <dbReference type="Pfam" id="PF00534"/>
    </source>
</evidence>
<feature type="binding site" evidence="1">
    <location>
        <begin position="560"/>
        <end position="563"/>
    </location>
    <ligand>
        <name>substrate</name>
    </ligand>
</feature>
<evidence type="ECO:0000313" key="5">
    <source>
        <dbReference type="EMBL" id="XBH00873.1"/>
    </source>
</evidence>
<reference evidence="5" key="1">
    <citation type="submission" date="2024-05" db="EMBL/GenBank/DDBJ databases">
        <title>Planctomycetes of the genus Singulisphaera possess chitinolytic capabilities.</title>
        <authorList>
            <person name="Ivanova A."/>
        </authorList>
    </citation>
    <scope>NUCLEOTIDE SEQUENCE</scope>
    <source>
        <strain evidence="5">Ch08T</strain>
    </source>
</reference>
<dbReference type="EMBL" id="CP155447">
    <property type="protein sequence ID" value="XBH00873.1"/>
    <property type="molecule type" value="Genomic_DNA"/>
</dbReference>
<comment type="cofactor">
    <cofactor evidence="1">
        <name>Mg(2+)</name>
        <dbReference type="ChEBI" id="CHEBI:18420"/>
    </cofactor>
</comment>
<feature type="domain" description="Glycosyl transferase family 1" evidence="3">
    <location>
        <begin position="228"/>
        <end position="393"/>
    </location>
</feature>
<evidence type="ECO:0000259" key="4">
    <source>
        <dbReference type="Pfam" id="PF13439"/>
    </source>
</evidence>
<dbReference type="PANTHER" id="PTHR12526:SF636">
    <property type="entry name" value="BLL3647 PROTEIN"/>
    <property type="match status" value="1"/>
</dbReference>
<protein>
    <submittedName>
        <fullName evidence="5">Glycosyltransferase</fullName>
        <ecNumber evidence="5">2.4.-.-</ecNumber>
    </submittedName>
</protein>
<organism evidence="5">
    <name type="scientific">Singulisphaera sp. Ch08</name>
    <dbReference type="NCBI Taxonomy" id="3120278"/>
    <lineage>
        <taxon>Bacteria</taxon>
        <taxon>Pseudomonadati</taxon>
        <taxon>Planctomycetota</taxon>
        <taxon>Planctomycetia</taxon>
        <taxon>Isosphaerales</taxon>
        <taxon>Isosphaeraceae</taxon>
        <taxon>Singulisphaera</taxon>
    </lineage>
</organism>
<dbReference type="CDD" id="cd16841">
    <property type="entry name" value="RraA_family"/>
    <property type="match status" value="1"/>
</dbReference>
<dbReference type="InterPro" id="IPR001296">
    <property type="entry name" value="Glyco_trans_1"/>
</dbReference>
<feature type="region of interest" description="Disordered" evidence="2">
    <location>
        <begin position="416"/>
        <end position="466"/>
    </location>
</feature>
<dbReference type="InterPro" id="IPR028098">
    <property type="entry name" value="Glyco_trans_4-like_N"/>
</dbReference>
<dbReference type="Gene3D" id="3.40.50.2000">
    <property type="entry name" value="Glycogen Phosphorylase B"/>
    <property type="match status" value="2"/>
</dbReference>
<dbReference type="CDD" id="cd03808">
    <property type="entry name" value="GT4_CapM-like"/>
    <property type="match status" value="1"/>
</dbReference>
<gene>
    <name evidence="5" type="ORF">V5E97_21195</name>
</gene>
<dbReference type="InterPro" id="IPR005493">
    <property type="entry name" value="RraA/RraA-like"/>
</dbReference>
<keyword evidence="5" id="KW-0808">Transferase</keyword>
<feature type="binding site" evidence="1">
    <location>
        <position position="583"/>
    </location>
    <ligand>
        <name>Mg(2+)</name>
        <dbReference type="ChEBI" id="CHEBI:18420"/>
    </ligand>
</feature>
<dbReference type="SUPFAM" id="SSF53756">
    <property type="entry name" value="UDP-Glycosyltransferase/glycogen phosphorylase"/>
    <property type="match status" value="1"/>
</dbReference>